<dbReference type="InterPro" id="IPR051028">
    <property type="entry name" value="Mito_Solute_Carrier"/>
</dbReference>
<comment type="caution">
    <text evidence="11">The sequence shown here is derived from an EMBL/GenBank/DDBJ whole genome shotgun (WGS) entry which is preliminary data.</text>
</comment>
<sequence>MACSITEFSSEMNSPSPRRISSRKVTSELVQRVLISRLFRVAPIAFGTLMTEIGLFEKLCSGAVAGVIGTAVLGCNLDKSPPLVDYKGKPLSPPFTFSVKCFRDVLAKEGPRGLYKGLSANLIGVTPEKAIKLAVNDYSRAHFALRAGTCPEKLPVQYGMASGAIAGFCQVIATNPMEITKIQMQLAARGQGNAKLLDVVKRLGLRGLYRGTLATLCRDVPFSIMFFQTFASLKGLLSQGSNQSTPPLTAILLSGLLAGGVSAFGATPMDGKHCELFDLVVVKTRLQASTCPPGDTMLRIYRQEGYRGFFRGAIQRTMVFAPLFTISLLVFEVQNFYMNKYSRP</sequence>
<keyword evidence="4" id="KW-0999">Mitochondrion inner membrane</keyword>
<evidence type="ECO:0000256" key="6">
    <source>
        <dbReference type="ARBA" id="ARBA00023128"/>
    </source>
</evidence>
<evidence type="ECO:0000313" key="11">
    <source>
        <dbReference type="EMBL" id="PJF18656.1"/>
    </source>
</evidence>
<dbReference type="AlphaFoldDB" id="A0A2H9TLP2"/>
<evidence type="ECO:0000256" key="9">
    <source>
        <dbReference type="RuleBase" id="RU000488"/>
    </source>
</evidence>
<keyword evidence="3 8" id="KW-0812">Transmembrane</keyword>
<keyword evidence="6" id="KW-0496">Mitochondrion</keyword>
<dbReference type="PANTHER" id="PTHR45678">
    <property type="entry name" value="MITOCHONDRIAL 2-OXODICARBOXYLATE CARRIER 1-RELATED"/>
    <property type="match status" value="1"/>
</dbReference>
<dbReference type="InterPro" id="IPR018108">
    <property type="entry name" value="MCP_transmembrane"/>
</dbReference>
<dbReference type="PANTHER" id="PTHR45678:SF15">
    <property type="entry name" value="MITOCHONDRIAL SUBSTRATE CARRIER FAMILY PROTEIN X"/>
    <property type="match status" value="1"/>
</dbReference>
<accession>A0A2H9TLP2</accession>
<evidence type="ECO:0000256" key="4">
    <source>
        <dbReference type="ARBA" id="ARBA00022792"/>
    </source>
</evidence>
<evidence type="ECO:0000256" key="2">
    <source>
        <dbReference type="ARBA" id="ARBA00006375"/>
    </source>
</evidence>
<dbReference type="GO" id="GO:0005743">
    <property type="term" value="C:mitochondrial inner membrane"/>
    <property type="evidence" value="ECO:0007669"/>
    <property type="project" value="UniProtKB-SubCell"/>
</dbReference>
<evidence type="ECO:0000256" key="5">
    <source>
        <dbReference type="ARBA" id="ARBA00022989"/>
    </source>
</evidence>
<dbReference type="InterPro" id="IPR023395">
    <property type="entry name" value="MCP_dom_sf"/>
</dbReference>
<comment type="subcellular location">
    <subcellularLocation>
        <location evidence="1">Mitochondrion inner membrane</location>
        <topology evidence="1">Multi-pass membrane protein</topology>
    </subcellularLocation>
</comment>
<keyword evidence="7 8" id="KW-0472">Membrane</keyword>
<proteinExistence type="inferred from homology"/>
<dbReference type="Proteomes" id="UP000240830">
    <property type="component" value="Unassembled WGS sequence"/>
</dbReference>
<evidence type="ECO:0000256" key="8">
    <source>
        <dbReference type="PROSITE-ProRule" id="PRU00282"/>
    </source>
</evidence>
<reference evidence="11 12" key="1">
    <citation type="submission" date="2016-10" db="EMBL/GenBank/DDBJ databases">
        <title>The genome of Paramicrosporidium saccamoebae is the missing link in understanding Cryptomycota and Microsporidia evolution.</title>
        <authorList>
            <person name="Quandt C.A."/>
            <person name="Beaudet D."/>
            <person name="Corsaro D."/>
            <person name="Michel R."/>
            <person name="Corradi N."/>
            <person name="James T."/>
        </authorList>
    </citation>
    <scope>NUCLEOTIDE SEQUENCE [LARGE SCALE GENOMIC DNA]</scope>
    <source>
        <strain evidence="11 12">KSL3</strain>
    </source>
</reference>
<dbReference type="OrthoDB" id="2161at2759"/>
<feature type="repeat" description="Solcar" evidence="8">
    <location>
        <begin position="154"/>
        <end position="236"/>
    </location>
</feature>
<protein>
    <submittedName>
        <fullName evidence="11">Mitochondrial substrate/solute carrier domain-containing protein</fullName>
    </submittedName>
</protein>
<dbReference type="Pfam" id="PF00153">
    <property type="entry name" value="Mito_carr"/>
    <property type="match status" value="3"/>
</dbReference>
<organism evidence="11 12">
    <name type="scientific">Paramicrosporidium saccamoebae</name>
    <dbReference type="NCBI Taxonomy" id="1246581"/>
    <lineage>
        <taxon>Eukaryota</taxon>
        <taxon>Fungi</taxon>
        <taxon>Fungi incertae sedis</taxon>
        <taxon>Cryptomycota</taxon>
        <taxon>Cryptomycota incertae sedis</taxon>
        <taxon>Paramicrosporidium</taxon>
    </lineage>
</organism>
<evidence type="ECO:0000313" key="12">
    <source>
        <dbReference type="Proteomes" id="UP000240830"/>
    </source>
</evidence>
<feature type="repeat" description="Solcar" evidence="8">
    <location>
        <begin position="53"/>
        <end position="142"/>
    </location>
</feature>
<gene>
    <name evidence="11" type="ORF">PSACC_01489</name>
</gene>
<keyword evidence="5 10" id="KW-1133">Transmembrane helix</keyword>
<evidence type="ECO:0000256" key="7">
    <source>
        <dbReference type="ARBA" id="ARBA00023136"/>
    </source>
</evidence>
<evidence type="ECO:0000256" key="1">
    <source>
        <dbReference type="ARBA" id="ARBA00004448"/>
    </source>
</evidence>
<feature type="repeat" description="Solcar" evidence="8">
    <location>
        <begin position="246"/>
        <end position="337"/>
    </location>
</feature>
<dbReference type="GO" id="GO:0022857">
    <property type="term" value="F:transmembrane transporter activity"/>
    <property type="evidence" value="ECO:0007669"/>
    <property type="project" value="TreeGrafter"/>
</dbReference>
<dbReference type="Gene3D" id="1.50.40.10">
    <property type="entry name" value="Mitochondrial carrier domain"/>
    <property type="match status" value="1"/>
</dbReference>
<dbReference type="SUPFAM" id="SSF103506">
    <property type="entry name" value="Mitochondrial carrier"/>
    <property type="match status" value="1"/>
</dbReference>
<dbReference type="PROSITE" id="PS50920">
    <property type="entry name" value="SOLCAR"/>
    <property type="match status" value="3"/>
</dbReference>
<keyword evidence="9" id="KW-0813">Transport</keyword>
<comment type="similarity">
    <text evidence="2 9">Belongs to the mitochondrial carrier (TC 2.A.29) family.</text>
</comment>
<evidence type="ECO:0000256" key="3">
    <source>
        <dbReference type="ARBA" id="ARBA00022692"/>
    </source>
</evidence>
<evidence type="ECO:0000256" key="10">
    <source>
        <dbReference type="SAM" id="Phobius"/>
    </source>
</evidence>
<feature type="transmembrane region" description="Helical" evidence="10">
    <location>
        <begin position="319"/>
        <end position="338"/>
    </location>
</feature>
<keyword evidence="12" id="KW-1185">Reference proteome</keyword>
<dbReference type="EMBL" id="MTSL01000107">
    <property type="protein sequence ID" value="PJF18656.1"/>
    <property type="molecule type" value="Genomic_DNA"/>
</dbReference>
<name>A0A2H9TLP2_9FUNG</name>